<dbReference type="Proteomes" id="UP000051804">
    <property type="component" value="Unassembled WGS sequence"/>
</dbReference>
<dbReference type="AlphaFoldDB" id="A0A0R1JVX9"/>
<dbReference type="InterPro" id="IPR002065">
    <property type="entry name" value="TPX"/>
</dbReference>
<keyword evidence="4" id="KW-0676">Redox-active center</keyword>
<dbReference type="Gene3D" id="3.40.30.10">
    <property type="entry name" value="Glutaredoxin"/>
    <property type="match status" value="1"/>
</dbReference>
<dbReference type="SUPFAM" id="SSF52833">
    <property type="entry name" value="Thioredoxin-like"/>
    <property type="match status" value="1"/>
</dbReference>
<comment type="caution">
    <text evidence="6">The sequence shown here is derived from an EMBL/GenBank/DDBJ whole genome shotgun (WGS) entry which is preliminary data.</text>
</comment>
<dbReference type="OrthoDB" id="9781543at2"/>
<evidence type="ECO:0000313" key="7">
    <source>
        <dbReference type="Proteomes" id="UP000051804"/>
    </source>
</evidence>
<evidence type="ECO:0000259" key="5">
    <source>
        <dbReference type="PROSITE" id="PS51352"/>
    </source>
</evidence>
<sequence length="171" mass="18737">MEITRHGTVLHTNGEPPKLEHSLPDFTVLTASGSQLTPAQMTGKLTLISVVPDINTRVCSLSTKTFNQAMDQFQGINFYTISTNTIAQQQDWCAAEGVTHMQLLADPDGQFGTAMGLFVADNNTDARSVWILSPTGKIVYRELILEQTDEPDYASALAYLEAHQPHGVDED</sequence>
<dbReference type="InterPro" id="IPR013766">
    <property type="entry name" value="Thioredoxin_domain"/>
</dbReference>
<dbReference type="InterPro" id="IPR050455">
    <property type="entry name" value="Tpx_Peroxidase_subfamily"/>
</dbReference>
<dbReference type="PROSITE" id="PS51352">
    <property type="entry name" value="THIOREDOXIN_2"/>
    <property type="match status" value="1"/>
</dbReference>
<keyword evidence="3" id="KW-1015">Disulfide bond</keyword>
<evidence type="ECO:0000256" key="2">
    <source>
        <dbReference type="ARBA" id="ARBA00022862"/>
    </source>
</evidence>
<dbReference type="PATRIC" id="fig|1291734.4.peg.156"/>
<dbReference type="EMBL" id="AZDJ01000030">
    <property type="protein sequence ID" value="KRK70967.1"/>
    <property type="molecule type" value="Genomic_DNA"/>
</dbReference>
<evidence type="ECO:0000256" key="1">
    <source>
        <dbReference type="ARBA" id="ARBA00022559"/>
    </source>
</evidence>
<dbReference type="RefSeq" id="WP_054723304.1">
    <property type="nucleotide sequence ID" value="NZ_AZDJ01000030.1"/>
</dbReference>
<dbReference type="CDD" id="cd03014">
    <property type="entry name" value="PRX_Atyp2cys"/>
    <property type="match status" value="1"/>
</dbReference>
<dbReference type="PANTHER" id="PTHR43110:SF1">
    <property type="entry name" value="THIOL PEROXIDASE"/>
    <property type="match status" value="1"/>
</dbReference>
<keyword evidence="7" id="KW-1185">Reference proteome</keyword>
<name>A0A0R1JVX9_9LACO</name>
<feature type="domain" description="Thioredoxin" evidence="5">
    <location>
        <begin position="17"/>
        <end position="165"/>
    </location>
</feature>
<organism evidence="6 7">
    <name type="scientific">Lacticaseibacillus nasuensis JCM 17158</name>
    <dbReference type="NCBI Taxonomy" id="1291734"/>
    <lineage>
        <taxon>Bacteria</taxon>
        <taxon>Bacillati</taxon>
        <taxon>Bacillota</taxon>
        <taxon>Bacilli</taxon>
        <taxon>Lactobacillales</taxon>
        <taxon>Lactobacillaceae</taxon>
        <taxon>Lacticaseibacillus</taxon>
    </lineage>
</organism>
<dbReference type="InterPro" id="IPR000866">
    <property type="entry name" value="AhpC/TSA"/>
</dbReference>
<protein>
    <submittedName>
        <fullName evidence="6">Thiol peroxidase</fullName>
    </submittedName>
</protein>
<proteinExistence type="predicted"/>
<accession>A0A0R1JVX9</accession>
<keyword evidence="1 6" id="KW-0560">Oxidoreductase</keyword>
<dbReference type="GO" id="GO:0008379">
    <property type="term" value="F:thioredoxin peroxidase activity"/>
    <property type="evidence" value="ECO:0007669"/>
    <property type="project" value="InterPro"/>
</dbReference>
<keyword evidence="1 6" id="KW-0575">Peroxidase</keyword>
<evidence type="ECO:0000256" key="3">
    <source>
        <dbReference type="ARBA" id="ARBA00023157"/>
    </source>
</evidence>
<dbReference type="STRING" id="1291734.FD02_GL000148"/>
<gene>
    <name evidence="6" type="ORF">FD02_GL000148</name>
</gene>
<keyword evidence="2" id="KW-0049">Antioxidant</keyword>
<evidence type="ECO:0000313" key="6">
    <source>
        <dbReference type="EMBL" id="KRK70967.1"/>
    </source>
</evidence>
<dbReference type="PANTHER" id="PTHR43110">
    <property type="entry name" value="THIOL PEROXIDASE"/>
    <property type="match status" value="1"/>
</dbReference>
<reference evidence="6 7" key="1">
    <citation type="journal article" date="2015" name="Genome Announc.">
        <title>Expanding the biotechnology potential of lactobacilli through comparative genomics of 213 strains and associated genera.</title>
        <authorList>
            <person name="Sun Z."/>
            <person name="Harris H.M."/>
            <person name="McCann A."/>
            <person name="Guo C."/>
            <person name="Argimon S."/>
            <person name="Zhang W."/>
            <person name="Yang X."/>
            <person name="Jeffery I.B."/>
            <person name="Cooney J.C."/>
            <person name="Kagawa T.F."/>
            <person name="Liu W."/>
            <person name="Song Y."/>
            <person name="Salvetti E."/>
            <person name="Wrobel A."/>
            <person name="Rasinkangas P."/>
            <person name="Parkhill J."/>
            <person name="Rea M.C."/>
            <person name="O'Sullivan O."/>
            <person name="Ritari J."/>
            <person name="Douillard F.P."/>
            <person name="Paul Ross R."/>
            <person name="Yang R."/>
            <person name="Briner A.E."/>
            <person name="Felis G.E."/>
            <person name="de Vos W.M."/>
            <person name="Barrangou R."/>
            <person name="Klaenhammer T.R."/>
            <person name="Caufield P.W."/>
            <person name="Cui Y."/>
            <person name="Zhang H."/>
            <person name="O'Toole P.W."/>
        </authorList>
    </citation>
    <scope>NUCLEOTIDE SEQUENCE [LARGE SCALE GENOMIC DNA]</scope>
    <source>
        <strain evidence="6 7">JCM 17158</strain>
    </source>
</reference>
<evidence type="ECO:0000256" key="4">
    <source>
        <dbReference type="ARBA" id="ARBA00023284"/>
    </source>
</evidence>
<dbReference type="Pfam" id="PF00578">
    <property type="entry name" value="AhpC-TSA"/>
    <property type="match status" value="1"/>
</dbReference>
<dbReference type="InterPro" id="IPR036249">
    <property type="entry name" value="Thioredoxin-like_sf"/>
</dbReference>